<sequence>MAVPYRGGLISGLLPRRKIPVGKPVRAAAAASGGGVLLNSGSDQGPNEAGPYGSPSPARSLPFLCRVSYLVLFLSLLCHIVLTAEQEKGEDGCRRRSRSGAEEVHSLWSHQDAAVAGRAVRAEDALQRLWGEVQIGPAAAGVQARVQPDFLDGAALEQPPESDGDAEDEGGGDGRDRPAAAGSEFLKWLCKRAKKEKEKKSSLKGEGTREISNFNYIRNMSVD</sequence>
<organism evidence="2 3">
    <name type="scientific">Striga asiatica</name>
    <name type="common">Asiatic witchweed</name>
    <name type="synonym">Buchnera asiatica</name>
    <dbReference type="NCBI Taxonomy" id="4170"/>
    <lineage>
        <taxon>Eukaryota</taxon>
        <taxon>Viridiplantae</taxon>
        <taxon>Streptophyta</taxon>
        <taxon>Embryophyta</taxon>
        <taxon>Tracheophyta</taxon>
        <taxon>Spermatophyta</taxon>
        <taxon>Magnoliopsida</taxon>
        <taxon>eudicotyledons</taxon>
        <taxon>Gunneridae</taxon>
        <taxon>Pentapetalae</taxon>
        <taxon>asterids</taxon>
        <taxon>lamiids</taxon>
        <taxon>Lamiales</taxon>
        <taxon>Orobanchaceae</taxon>
        <taxon>Buchnereae</taxon>
        <taxon>Striga</taxon>
    </lineage>
</organism>
<proteinExistence type="predicted"/>
<evidence type="ECO:0000256" key="1">
    <source>
        <dbReference type="SAM" id="MobiDB-lite"/>
    </source>
</evidence>
<comment type="caution">
    <text evidence="2">The sequence shown here is derived from an EMBL/GenBank/DDBJ whole genome shotgun (WGS) entry which is preliminary data.</text>
</comment>
<keyword evidence="3" id="KW-1185">Reference proteome</keyword>
<evidence type="ECO:0000313" key="3">
    <source>
        <dbReference type="Proteomes" id="UP000325081"/>
    </source>
</evidence>
<keyword evidence="2" id="KW-0371">Homeobox</keyword>
<dbReference type="Proteomes" id="UP000325081">
    <property type="component" value="Unassembled WGS sequence"/>
</dbReference>
<protein>
    <submittedName>
        <fullName evidence="2">Homeodomain-like superfamily protein</fullName>
    </submittedName>
</protein>
<dbReference type="OrthoDB" id="10638920at2759"/>
<feature type="region of interest" description="Disordered" evidence="1">
    <location>
        <begin position="154"/>
        <end position="180"/>
    </location>
</feature>
<dbReference type="GO" id="GO:0003677">
    <property type="term" value="F:DNA binding"/>
    <property type="evidence" value="ECO:0007669"/>
    <property type="project" value="UniProtKB-KW"/>
</dbReference>
<reference evidence="3" key="1">
    <citation type="journal article" date="2019" name="Curr. Biol.">
        <title>Genome Sequence of Striga asiatica Provides Insight into the Evolution of Plant Parasitism.</title>
        <authorList>
            <person name="Yoshida S."/>
            <person name="Kim S."/>
            <person name="Wafula E.K."/>
            <person name="Tanskanen J."/>
            <person name="Kim Y.M."/>
            <person name="Honaas L."/>
            <person name="Yang Z."/>
            <person name="Spallek T."/>
            <person name="Conn C.E."/>
            <person name="Ichihashi Y."/>
            <person name="Cheong K."/>
            <person name="Cui S."/>
            <person name="Der J.P."/>
            <person name="Gundlach H."/>
            <person name="Jiao Y."/>
            <person name="Hori C."/>
            <person name="Ishida J.K."/>
            <person name="Kasahara H."/>
            <person name="Kiba T."/>
            <person name="Kim M.S."/>
            <person name="Koo N."/>
            <person name="Laohavisit A."/>
            <person name="Lee Y.H."/>
            <person name="Lumba S."/>
            <person name="McCourt P."/>
            <person name="Mortimer J.C."/>
            <person name="Mutuku J.M."/>
            <person name="Nomura T."/>
            <person name="Sasaki-Sekimoto Y."/>
            <person name="Seto Y."/>
            <person name="Wang Y."/>
            <person name="Wakatake T."/>
            <person name="Sakakibara H."/>
            <person name="Demura T."/>
            <person name="Yamaguchi S."/>
            <person name="Yoneyama K."/>
            <person name="Manabe R.I."/>
            <person name="Nelson D.C."/>
            <person name="Schulman A.H."/>
            <person name="Timko M.P."/>
            <person name="dePamphilis C.W."/>
            <person name="Choi D."/>
            <person name="Shirasu K."/>
        </authorList>
    </citation>
    <scope>NUCLEOTIDE SEQUENCE [LARGE SCALE GENOMIC DNA]</scope>
    <source>
        <strain evidence="3">cv. UVA1</strain>
    </source>
</reference>
<dbReference type="EMBL" id="BKCP01008404">
    <property type="protein sequence ID" value="GER49013.1"/>
    <property type="molecule type" value="Genomic_DNA"/>
</dbReference>
<gene>
    <name evidence="2" type="ORF">STAS_26223</name>
</gene>
<accession>A0A5A7QUI0</accession>
<dbReference type="AlphaFoldDB" id="A0A5A7QUI0"/>
<name>A0A5A7QUI0_STRAF</name>
<evidence type="ECO:0000313" key="2">
    <source>
        <dbReference type="EMBL" id="GER49013.1"/>
    </source>
</evidence>
<keyword evidence="2" id="KW-0238">DNA-binding</keyword>
<feature type="compositionally biased region" description="Acidic residues" evidence="1">
    <location>
        <begin position="160"/>
        <end position="171"/>
    </location>
</feature>